<organism evidence="2 3">
    <name type="scientific">Camelus dromedarius</name>
    <name type="common">Dromedary</name>
    <name type="synonym">Arabian camel</name>
    <dbReference type="NCBI Taxonomy" id="9838"/>
    <lineage>
        <taxon>Eukaryota</taxon>
        <taxon>Metazoa</taxon>
        <taxon>Chordata</taxon>
        <taxon>Craniata</taxon>
        <taxon>Vertebrata</taxon>
        <taxon>Euteleostomi</taxon>
        <taxon>Mammalia</taxon>
        <taxon>Eutheria</taxon>
        <taxon>Laurasiatheria</taxon>
        <taxon>Artiodactyla</taxon>
        <taxon>Tylopoda</taxon>
        <taxon>Camelidae</taxon>
        <taxon>Camelus</taxon>
    </lineage>
</organism>
<proteinExistence type="predicted"/>
<feature type="domain" description="Immunoglobulin I-set" evidence="1">
    <location>
        <begin position="106"/>
        <end position="163"/>
    </location>
</feature>
<dbReference type="Proteomes" id="UP000299084">
    <property type="component" value="Unassembled WGS sequence"/>
</dbReference>
<dbReference type="Pfam" id="PF07679">
    <property type="entry name" value="I-set"/>
    <property type="match status" value="1"/>
</dbReference>
<keyword evidence="3" id="KW-1185">Reference proteome</keyword>
<sequence length="175" mass="20118">IKKKTTKVSLTISSPINETSNIRSSYSTLVQPLCIDPQRVDAESLQQPVRIHLHCSPCIYQDYALPDLKIHQILLTGIRCSSEEVNEQSHVYFLLGFFHSVNSAFVLQHLQDISTTRGQFVVFECRVQATATVQVHWYREKEQIADSDDFRILRKSTVIRFSIYFSLRVTPKSNS</sequence>
<dbReference type="InterPro" id="IPR013783">
    <property type="entry name" value="Ig-like_fold"/>
</dbReference>
<dbReference type="Gene3D" id="2.60.40.10">
    <property type="entry name" value="Immunoglobulins"/>
    <property type="match status" value="1"/>
</dbReference>
<evidence type="ECO:0000259" key="1">
    <source>
        <dbReference type="Pfam" id="PF07679"/>
    </source>
</evidence>
<name>A0A5N4ECX7_CAMDR</name>
<dbReference type="AlphaFoldDB" id="A0A5N4ECX7"/>
<evidence type="ECO:0000313" key="3">
    <source>
        <dbReference type="Proteomes" id="UP000299084"/>
    </source>
</evidence>
<comment type="caution">
    <text evidence="2">The sequence shown here is derived from an EMBL/GenBank/DDBJ whole genome shotgun (WGS) entry which is preliminary data.</text>
</comment>
<gene>
    <name evidence="2" type="primary">Palladin</name>
    <name evidence="2" type="ORF">Cadr_000004686</name>
</gene>
<evidence type="ECO:0000313" key="2">
    <source>
        <dbReference type="EMBL" id="KAB1280876.1"/>
    </source>
</evidence>
<reference evidence="2 3" key="1">
    <citation type="journal article" date="2019" name="Mol. Ecol. Resour.">
        <title>Improving Illumina assemblies with Hi-C and long reads: an example with the North African dromedary.</title>
        <authorList>
            <person name="Elbers J.P."/>
            <person name="Rogers M.F."/>
            <person name="Perelman P.L."/>
            <person name="Proskuryakova A.A."/>
            <person name="Serdyukova N.A."/>
            <person name="Johnson W.E."/>
            <person name="Horin P."/>
            <person name="Corander J."/>
            <person name="Murphy D."/>
            <person name="Burger P.A."/>
        </authorList>
    </citation>
    <scope>NUCLEOTIDE SEQUENCE [LARGE SCALE GENOMIC DNA]</scope>
    <source>
        <strain evidence="2">Drom800</strain>
        <tissue evidence="2">Blood</tissue>
    </source>
</reference>
<dbReference type="SUPFAM" id="SSF48726">
    <property type="entry name" value="Immunoglobulin"/>
    <property type="match status" value="1"/>
</dbReference>
<protein>
    <submittedName>
        <fullName evidence="2">Myopalladin</fullName>
    </submittedName>
</protein>
<dbReference type="EMBL" id="JWIN03000003">
    <property type="protein sequence ID" value="KAB1280876.1"/>
    <property type="molecule type" value="Genomic_DNA"/>
</dbReference>
<accession>A0A5N4ECX7</accession>
<dbReference type="InterPro" id="IPR013098">
    <property type="entry name" value="Ig_I-set"/>
</dbReference>
<feature type="non-terminal residue" evidence="2">
    <location>
        <position position="1"/>
    </location>
</feature>
<dbReference type="InterPro" id="IPR036179">
    <property type="entry name" value="Ig-like_dom_sf"/>
</dbReference>